<keyword evidence="1" id="KW-0812">Transmembrane</keyword>
<dbReference type="CDD" id="cd21807">
    <property type="entry name" value="ABC-2_lan_permease_MutE_EpiE-like"/>
    <property type="match status" value="1"/>
</dbReference>
<dbReference type="InterPro" id="IPR021205">
    <property type="entry name" value="Lanti_perm_SpaE/MutE/EpiE-like"/>
</dbReference>
<dbReference type="EMBL" id="NIBB01000002">
    <property type="protein sequence ID" value="PAB53740.1"/>
    <property type="molecule type" value="Genomic_DNA"/>
</dbReference>
<dbReference type="Proteomes" id="UP000216448">
    <property type="component" value="Unassembled WGS sequence"/>
</dbReference>
<keyword evidence="1" id="KW-0472">Membrane</keyword>
<keyword evidence="1" id="KW-1133">Transmembrane helix</keyword>
<dbReference type="EMBL" id="NIBD01000009">
    <property type="protein sequence ID" value="PAB56625.1"/>
    <property type="molecule type" value="Genomic_DNA"/>
</dbReference>
<feature type="transmembrane region" description="Helical" evidence="1">
    <location>
        <begin position="16"/>
        <end position="37"/>
    </location>
</feature>
<dbReference type="RefSeq" id="WP_087283758.1">
    <property type="nucleotide sequence ID" value="NZ_CP021703.1"/>
</dbReference>
<organism evidence="4 5">
    <name type="scientific">Lactobacillus johnsonii</name>
    <dbReference type="NCBI Taxonomy" id="33959"/>
    <lineage>
        <taxon>Bacteria</taxon>
        <taxon>Bacillati</taxon>
        <taxon>Bacillota</taxon>
        <taxon>Bacilli</taxon>
        <taxon>Lactobacillales</taxon>
        <taxon>Lactobacillaceae</taxon>
        <taxon>Lactobacillus</taxon>
    </lineage>
</organism>
<accession>A0A1Y4ICG0</accession>
<reference evidence="5 6" key="1">
    <citation type="submission" date="2017-05" db="EMBL/GenBank/DDBJ databases">
        <title>Lactobacillus johnsonii from commercial turkeys.</title>
        <authorList>
            <person name="Johnson T.J."/>
            <person name="Youmans B."/>
        </authorList>
    </citation>
    <scope>NUCLEOTIDE SEQUENCE [LARGE SCALE GENOMIC DNA]</scope>
    <source>
        <strain evidence="4 5">UMNLJ114</strain>
        <strain evidence="3 6">UMNLJ54</strain>
    </source>
</reference>
<evidence type="ECO:0000313" key="3">
    <source>
        <dbReference type="EMBL" id="PAB53740.1"/>
    </source>
</evidence>
<feature type="transmembrane region" description="Helical" evidence="1">
    <location>
        <begin position="94"/>
        <end position="119"/>
    </location>
</feature>
<dbReference type="EMBL" id="DYYQ01000046">
    <property type="protein sequence ID" value="HJE49961.1"/>
    <property type="molecule type" value="Genomic_DNA"/>
</dbReference>
<comment type="caution">
    <text evidence="4">The sequence shown here is derived from an EMBL/GenBank/DDBJ whole genome shotgun (WGS) entry which is preliminary data.</text>
</comment>
<evidence type="ECO:0000313" key="6">
    <source>
        <dbReference type="Proteomes" id="UP000216448"/>
    </source>
</evidence>
<feature type="transmembrane region" description="Helical" evidence="1">
    <location>
        <begin position="125"/>
        <end position="143"/>
    </location>
</feature>
<feature type="transmembrane region" description="Helical" evidence="1">
    <location>
        <begin position="200"/>
        <end position="224"/>
    </location>
</feature>
<reference evidence="2" key="3">
    <citation type="submission" date="2021-09" db="EMBL/GenBank/DDBJ databases">
        <authorList>
            <person name="Gilroy R."/>
        </authorList>
    </citation>
    <scope>NUCLEOTIDE SEQUENCE</scope>
    <source>
        <strain evidence="2">CHK192-2623</strain>
    </source>
</reference>
<evidence type="ECO:0000313" key="4">
    <source>
        <dbReference type="EMBL" id="PAB56625.1"/>
    </source>
</evidence>
<evidence type="ECO:0000313" key="5">
    <source>
        <dbReference type="Proteomes" id="UP000216008"/>
    </source>
</evidence>
<evidence type="ECO:0000256" key="1">
    <source>
        <dbReference type="SAM" id="Phobius"/>
    </source>
</evidence>
<sequence>MTNILKVEFLKTKHSVVRLLVWLLPVIAVLMMTAVFWDNQYLVQLMMGQWSYFWLNMSIGLLVGLSTYYQKQATKFREILTSPQDLLSYEIGRILHGIIQACIMSVIFIVLMICVRFIFSSTEEIGLMICSVIGVLLASLWLLPFYSWLVRITNLYFALGIGFLGSILAMFLSHTTWSMWWPFDWGMLLNNLWIKGDFVFGSWSLVICGLILGIILSIFSAYSFKKQ</sequence>
<feature type="transmembrane region" description="Helical" evidence="1">
    <location>
        <begin position="155"/>
        <end position="180"/>
    </location>
</feature>
<feature type="transmembrane region" description="Helical" evidence="1">
    <location>
        <begin position="49"/>
        <end position="69"/>
    </location>
</feature>
<dbReference type="AlphaFoldDB" id="A0A1Y4ICG0"/>
<gene>
    <name evidence="3" type="ORF">A3P64_00775</name>
    <name evidence="4" type="ORF">A3Q24_01850</name>
    <name evidence="2" type="ORF">K8V69_07280</name>
</gene>
<name>A0A1Y4ICG0_LACJH</name>
<proteinExistence type="predicted"/>
<protein>
    <submittedName>
        <fullName evidence="4">MFS transporter permease</fullName>
    </submittedName>
</protein>
<dbReference type="Proteomes" id="UP000732527">
    <property type="component" value="Unassembled WGS sequence"/>
</dbReference>
<dbReference type="Proteomes" id="UP000216008">
    <property type="component" value="Unassembled WGS sequence"/>
</dbReference>
<reference evidence="2" key="2">
    <citation type="journal article" date="2021" name="PeerJ">
        <title>Extensive microbial diversity within the chicken gut microbiome revealed by metagenomics and culture.</title>
        <authorList>
            <person name="Gilroy R."/>
            <person name="Ravi A."/>
            <person name="Getino M."/>
            <person name="Pursley I."/>
            <person name="Horton D.L."/>
            <person name="Alikhan N.F."/>
            <person name="Baker D."/>
            <person name="Gharbi K."/>
            <person name="Hall N."/>
            <person name="Watson M."/>
            <person name="Adriaenssens E.M."/>
            <person name="Foster-Nyarko E."/>
            <person name="Jarju S."/>
            <person name="Secka A."/>
            <person name="Antonio M."/>
            <person name="Oren A."/>
            <person name="Chaudhuri R.R."/>
            <person name="La Ragione R."/>
            <person name="Hildebrand F."/>
            <person name="Pallen M.J."/>
        </authorList>
    </citation>
    <scope>NUCLEOTIDE SEQUENCE</scope>
    <source>
        <strain evidence="2">CHK192-2623</strain>
    </source>
</reference>
<evidence type="ECO:0000313" key="2">
    <source>
        <dbReference type="EMBL" id="HJE49961.1"/>
    </source>
</evidence>